<keyword evidence="1" id="KW-0472">Membrane</keyword>
<protein>
    <submittedName>
        <fullName evidence="2">Uncharacterized protein</fullName>
    </submittedName>
</protein>
<feature type="transmembrane region" description="Helical" evidence="1">
    <location>
        <begin position="48"/>
        <end position="69"/>
    </location>
</feature>
<keyword evidence="1" id="KW-1133">Transmembrane helix</keyword>
<dbReference type="EMBL" id="PIPI01000001">
    <property type="protein sequence ID" value="RUO21908.1"/>
    <property type="molecule type" value="Genomic_DNA"/>
</dbReference>
<proteinExistence type="predicted"/>
<gene>
    <name evidence="2" type="ORF">CWE06_03435</name>
</gene>
<comment type="caution">
    <text evidence="2">The sequence shown here is derived from an EMBL/GenBank/DDBJ whole genome shotgun (WGS) entry which is preliminary data.</text>
</comment>
<keyword evidence="3" id="KW-1185">Reference proteome</keyword>
<dbReference type="Proteomes" id="UP000288212">
    <property type="component" value="Unassembled WGS sequence"/>
</dbReference>
<evidence type="ECO:0000313" key="3">
    <source>
        <dbReference type="Proteomes" id="UP000288212"/>
    </source>
</evidence>
<keyword evidence="1" id="KW-0812">Transmembrane</keyword>
<sequence length="166" mass="19078">MNLRKSKLAFLIGISPALGSLFFAIHVMDVGGFLIIPTSTETLVSVEKIYYACVVFILCIGYLLLQYVIKYVSSPRDLIIDFENRIIKNVHGEELSKQFIKVKIVSFSKGAQRYLMDFHDLEKRIYRIQMMYKSDLSVREVLDKHTKDGALHVNPFSYFNKSLSKG</sequence>
<dbReference type="AlphaFoldDB" id="A0A432VZ32"/>
<accession>A0A432VZ32</accession>
<evidence type="ECO:0000313" key="2">
    <source>
        <dbReference type="EMBL" id="RUO21908.1"/>
    </source>
</evidence>
<organism evidence="2 3">
    <name type="scientific">Aliidiomarina haloalkalitolerans</name>
    <dbReference type="NCBI Taxonomy" id="859059"/>
    <lineage>
        <taxon>Bacteria</taxon>
        <taxon>Pseudomonadati</taxon>
        <taxon>Pseudomonadota</taxon>
        <taxon>Gammaproteobacteria</taxon>
        <taxon>Alteromonadales</taxon>
        <taxon>Idiomarinaceae</taxon>
        <taxon>Aliidiomarina</taxon>
    </lineage>
</organism>
<name>A0A432VZ32_9GAMM</name>
<dbReference type="OrthoDB" id="9985872at2"/>
<reference evidence="2 3" key="1">
    <citation type="journal article" date="2011" name="Front. Microbiol.">
        <title>Genomic signatures of strain selection and enhancement in Bacillus atrophaeus var. globigii, a historical biowarfare simulant.</title>
        <authorList>
            <person name="Gibbons H.S."/>
            <person name="Broomall S.M."/>
            <person name="McNew L.A."/>
            <person name="Daligault H."/>
            <person name="Chapman C."/>
            <person name="Bruce D."/>
            <person name="Karavis M."/>
            <person name="Krepps M."/>
            <person name="McGregor P.A."/>
            <person name="Hong C."/>
            <person name="Park K.H."/>
            <person name="Akmal A."/>
            <person name="Feldman A."/>
            <person name="Lin J.S."/>
            <person name="Chang W.E."/>
            <person name="Higgs B.W."/>
            <person name="Demirev P."/>
            <person name="Lindquist J."/>
            <person name="Liem A."/>
            <person name="Fochler E."/>
            <person name="Read T.D."/>
            <person name="Tapia R."/>
            <person name="Johnson S."/>
            <person name="Bishop-Lilly K.A."/>
            <person name="Detter C."/>
            <person name="Han C."/>
            <person name="Sozhamannan S."/>
            <person name="Rosenzweig C.N."/>
            <person name="Skowronski E.W."/>
        </authorList>
    </citation>
    <scope>NUCLEOTIDE SEQUENCE [LARGE SCALE GENOMIC DNA]</scope>
    <source>
        <strain evidence="2 3">AK5</strain>
    </source>
</reference>
<dbReference type="RefSeq" id="WP_126791172.1">
    <property type="nucleotide sequence ID" value="NZ_PIPI01000001.1"/>
</dbReference>
<evidence type="ECO:0000256" key="1">
    <source>
        <dbReference type="SAM" id="Phobius"/>
    </source>
</evidence>